<reference evidence="6" key="2">
    <citation type="submission" date="2023-05" db="EMBL/GenBank/DDBJ databases">
        <authorList>
            <consortium name="Lawrence Berkeley National Laboratory"/>
            <person name="Steindorff A."/>
            <person name="Hensen N."/>
            <person name="Bonometti L."/>
            <person name="Westerberg I."/>
            <person name="Brannstrom I.O."/>
            <person name="Guillou S."/>
            <person name="Cros-Aarteil S."/>
            <person name="Calhoun S."/>
            <person name="Haridas S."/>
            <person name="Kuo A."/>
            <person name="Mondo S."/>
            <person name="Pangilinan J."/>
            <person name="Riley R."/>
            <person name="Labutti K."/>
            <person name="Andreopoulos B."/>
            <person name="Lipzen A."/>
            <person name="Chen C."/>
            <person name="Yanf M."/>
            <person name="Daum C."/>
            <person name="Ng V."/>
            <person name="Clum A."/>
            <person name="Ohm R."/>
            <person name="Martin F."/>
            <person name="Silar P."/>
            <person name="Natvig D."/>
            <person name="Lalanne C."/>
            <person name="Gautier V."/>
            <person name="Ament-Velasquez S.L."/>
            <person name="Kruys A."/>
            <person name="Hutchinson M.I."/>
            <person name="Powell A.J."/>
            <person name="Barry K."/>
            <person name="Miller A.N."/>
            <person name="Grigoriev I.V."/>
            <person name="Debuchy R."/>
            <person name="Gladieux P."/>
            <person name="Thoren M.H."/>
            <person name="Johannesson H."/>
        </authorList>
    </citation>
    <scope>NUCLEOTIDE SEQUENCE</scope>
    <source>
        <strain evidence="6">CBS 538.74</strain>
    </source>
</reference>
<organism evidence="6 7">
    <name type="scientific">Chaetomidium leptoderma</name>
    <dbReference type="NCBI Taxonomy" id="669021"/>
    <lineage>
        <taxon>Eukaryota</taxon>
        <taxon>Fungi</taxon>
        <taxon>Dikarya</taxon>
        <taxon>Ascomycota</taxon>
        <taxon>Pezizomycotina</taxon>
        <taxon>Sordariomycetes</taxon>
        <taxon>Sordariomycetidae</taxon>
        <taxon>Sordariales</taxon>
        <taxon>Chaetomiaceae</taxon>
        <taxon>Chaetomidium</taxon>
    </lineage>
</organism>
<dbReference type="InterPro" id="IPR050416">
    <property type="entry name" value="FAD-linked_Oxidoreductase"/>
</dbReference>
<dbReference type="InterPro" id="IPR036318">
    <property type="entry name" value="FAD-bd_PCMH-like_sf"/>
</dbReference>
<keyword evidence="7" id="KW-1185">Reference proteome</keyword>
<dbReference type="InterPro" id="IPR006094">
    <property type="entry name" value="Oxid_FAD_bind_N"/>
</dbReference>
<reference evidence="6" key="1">
    <citation type="journal article" date="2023" name="Mol. Phylogenet. Evol.">
        <title>Genome-scale phylogeny and comparative genomics of the fungal order Sordariales.</title>
        <authorList>
            <person name="Hensen N."/>
            <person name="Bonometti L."/>
            <person name="Westerberg I."/>
            <person name="Brannstrom I.O."/>
            <person name="Guillou S."/>
            <person name="Cros-Aarteil S."/>
            <person name="Calhoun S."/>
            <person name="Haridas S."/>
            <person name="Kuo A."/>
            <person name="Mondo S."/>
            <person name="Pangilinan J."/>
            <person name="Riley R."/>
            <person name="LaButti K."/>
            <person name="Andreopoulos B."/>
            <person name="Lipzen A."/>
            <person name="Chen C."/>
            <person name="Yan M."/>
            <person name="Daum C."/>
            <person name="Ng V."/>
            <person name="Clum A."/>
            <person name="Steindorff A."/>
            <person name="Ohm R.A."/>
            <person name="Martin F."/>
            <person name="Silar P."/>
            <person name="Natvig D.O."/>
            <person name="Lalanne C."/>
            <person name="Gautier V."/>
            <person name="Ament-Velasquez S.L."/>
            <person name="Kruys A."/>
            <person name="Hutchinson M.I."/>
            <person name="Powell A.J."/>
            <person name="Barry K."/>
            <person name="Miller A.N."/>
            <person name="Grigoriev I.V."/>
            <person name="Debuchy R."/>
            <person name="Gladieux P."/>
            <person name="Hiltunen Thoren M."/>
            <person name="Johannesson H."/>
        </authorList>
    </citation>
    <scope>NUCLEOTIDE SEQUENCE</scope>
    <source>
        <strain evidence="6">CBS 538.74</strain>
    </source>
</reference>
<proteinExistence type="inferred from homology"/>
<evidence type="ECO:0000256" key="1">
    <source>
        <dbReference type="ARBA" id="ARBA00005466"/>
    </source>
</evidence>
<feature type="domain" description="FAD-binding PCMH-type" evidence="5">
    <location>
        <begin position="1"/>
        <end position="187"/>
    </location>
</feature>
<evidence type="ECO:0000313" key="6">
    <source>
        <dbReference type="EMBL" id="KAK4154503.1"/>
    </source>
</evidence>
<comment type="caution">
    <text evidence="6">The sequence shown here is derived from an EMBL/GenBank/DDBJ whole genome shotgun (WGS) entry which is preliminary data.</text>
</comment>
<keyword evidence="4" id="KW-0560">Oxidoreductase</keyword>
<keyword evidence="2" id="KW-0285">Flavoprotein</keyword>
<dbReference type="InterPro" id="IPR016166">
    <property type="entry name" value="FAD-bd_PCMH"/>
</dbReference>
<gene>
    <name evidence="6" type="ORF">C8A00DRAFT_14367</name>
</gene>
<dbReference type="Pfam" id="PF01565">
    <property type="entry name" value="FAD_binding_4"/>
    <property type="match status" value="1"/>
</dbReference>
<dbReference type="EMBL" id="MU856910">
    <property type="protein sequence ID" value="KAK4154503.1"/>
    <property type="molecule type" value="Genomic_DNA"/>
</dbReference>
<protein>
    <recommendedName>
        <fullName evidence="5">FAD-binding PCMH-type domain-containing protein</fullName>
    </recommendedName>
</protein>
<dbReference type="Gene3D" id="3.30.465.10">
    <property type="match status" value="1"/>
</dbReference>
<dbReference type="PANTHER" id="PTHR42973">
    <property type="entry name" value="BINDING OXIDOREDUCTASE, PUTATIVE (AFU_ORTHOLOGUE AFUA_1G17690)-RELATED"/>
    <property type="match status" value="1"/>
</dbReference>
<dbReference type="GO" id="GO:0071949">
    <property type="term" value="F:FAD binding"/>
    <property type="evidence" value="ECO:0007669"/>
    <property type="project" value="InterPro"/>
</dbReference>
<evidence type="ECO:0000256" key="4">
    <source>
        <dbReference type="ARBA" id="ARBA00023002"/>
    </source>
</evidence>
<evidence type="ECO:0000256" key="3">
    <source>
        <dbReference type="ARBA" id="ARBA00022827"/>
    </source>
</evidence>
<dbReference type="Proteomes" id="UP001302745">
    <property type="component" value="Unassembled WGS sequence"/>
</dbReference>
<dbReference type="GO" id="GO:0016491">
    <property type="term" value="F:oxidoreductase activity"/>
    <property type="evidence" value="ECO:0007669"/>
    <property type="project" value="UniProtKB-KW"/>
</dbReference>
<evidence type="ECO:0000313" key="7">
    <source>
        <dbReference type="Proteomes" id="UP001302745"/>
    </source>
</evidence>
<dbReference type="SUPFAM" id="SSF56176">
    <property type="entry name" value="FAD-binding/transporter-associated domain-like"/>
    <property type="match status" value="1"/>
</dbReference>
<dbReference type="PANTHER" id="PTHR42973:SF54">
    <property type="entry name" value="FAD-BINDING PCMH-TYPE DOMAIN-CONTAINING PROTEIN"/>
    <property type="match status" value="1"/>
</dbReference>
<keyword evidence="3" id="KW-0274">FAD</keyword>
<sequence>MRSLATRYALATTPAEIVEVACLTALSSLGDAQVDTLPLNNAIVQENWSGGHSPNPTWSSVGSNGILLDLRRLDSIAVSSDGSVASVGSGARWGDVYAALDSHDAAVIGARLPTIGVGGSILGGGYHHLSNEFGLAADNAKNFEVVLSNGSLVNANSGEHSDLFWALKGGGPNFGVVTRYDLYTVPVHDAWVQMTVYAPDDAPRLLSAFDEWQRSQAADSKSNADLIISLDFVVLILVCSEPRAQPPAVFQPFSAVTPFQLAIPPTNLTLHQIMTILGSTASGTPARHDYRGHSSRIDTNLTQQVYSFWREKALQVRQATGASQTFVVQHVSQHLIDQASKNGGNALALARGPQQWWTTTIDWERAEDDDLVRSVSIEITRKWERLARERGLHLPFVFMNDASRDQSPLASYGLRNLQRLKQVSKLYDPSQMFQMLQNGGFLLSKS</sequence>
<evidence type="ECO:0000256" key="2">
    <source>
        <dbReference type="ARBA" id="ARBA00022630"/>
    </source>
</evidence>
<dbReference type="AlphaFoldDB" id="A0AAN6VMU4"/>
<dbReference type="InterPro" id="IPR016169">
    <property type="entry name" value="FAD-bd_PCMH_sub2"/>
</dbReference>
<dbReference type="Gene3D" id="3.40.462.20">
    <property type="match status" value="1"/>
</dbReference>
<evidence type="ECO:0000259" key="5">
    <source>
        <dbReference type="PROSITE" id="PS51387"/>
    </source>
</evidence>
<comment type="similarity">
    <text evidence="1">Belongs to the oxygen-dependent FAD-linked oxidoreductase family.</text>
</comment>
<accession>A0AAN6VMU4</accession>
<name>A0AAN6VMU4_9PEZI</name>
<dbReference type="PROSITE" id="PS51387">
    <property type="entry name" value="FAD_PCMH"/>
    <property type="match status" value="1"/>
</dbReference>